<dbReference type="PANTHER" id="PTHR43046">
    <property type="entry name" value="GDP-MANNOSE MANNOSYL HYDROLASE"/>
    <property type="match status" value="1"/>
</dbReference>
<dbReference type="GO" id="GO:0016787">
    <property type="term" value="F:hydrolase activity"/>
    <property type="evidence" value="ECO:0007669"/>
    <property type="project" value="UniProtKB-KW"/>
</dbReference>
<dbReference type="PANTHER" id="PTHR43046:SF2">
    <property type="entry name" value="8-OXO-DGTP DIPHOSPHATASE-RELATED"/>
    <property type="match status" value="1"/>
</dbReference>
<protein>
    <submittedName>
        <fullName evidence="6">NUDIX domain-containing protein</fullName>
    </submittedName>
</protein>
<keyword evidence="3 4" id="KW-0378">Hydrolase</keyword>
<evidence type="ECO:0000256" key="3">
    <source>
        <dbReference type="ARBA" id="ARBA00022801"/>
    </source>
</evidence>
<comment type="caution">
    <text evidence="6">The sequence shown here is derived from an EMBL/GenBank/DDBJ whole genome shotgun (WGS) entry which is preliminary data.</text>
</comment>
<gene>
    <name evidence="6" type="ORF">DWB68_07430</name>
</gene>
<dbReference type="InterPro" id="IPR000086">
    <property type="entry name" value="NUDIX_hydrolase_dom"/>
</dbReference>
<keyword evidence="7" id="KW-1185">Reference proteome</keyword>
<dbReference type="Gene3D" id="3.90.79.10">
    <property type="entry name" value="Nucleoside Triphosphate Pyrophosphohydrolase"/>
    <property type="match status" value="1"/>
</dbReference>
<accession>A0A399J9V1</accession>
<feature type="domain" description="Nudix hydrolase" evidence="5">
    <location>
        <begin position="2"/>
        <end position="135"/>
    </location>
</feature>
<reference evidence="6 7" key="1">
    <citation type="submission" date="2018-07" db="EMBL/GenBank/DDBJ databases">
        <title>Arthrobacter sp. nov., isolated from raw cow's milk with high bacterial count.</title>
        <authorList>
            <person name="Hahne J."/>
            <person name="Isele D."/>
            <person name="Lipski A."/>
        </authorList>
    </citation>
    <scope>NUCLEOTIDE SEQUENCE [LARGE SCALE GENOMIC DNA]</scope>
    <source>
        <strain evidence="6 7">JZ R-35</strain>
    </source>
</reference>
<evidence type="ECO:0000313" key="7">
    <source>
        <dbReference type="Proteomes" id="UP000265419"/>
    </source>
</evidence>
<evidence type="ECO:0000256" key="1">
    <source>
        <dbReference type="ARBA" id="ARBA00001946"/>
    </source>
</evidence>
<comment type="cofactor">
    <cofactor evidence="1">
        <name>Mg(2+)</name>
        <dbReference type="ChEBI" id="CHEBI:18420"/>
    </cofactor>
</comment>
<name>A0A399J9V1_9MICC</name>
<dbReference type="PRINTS" id="PR00502">
    <property type="entry name" value="NUDIXFAMILY"/>
</dbReference>
<dbReference type="AlphaFoldDB" id="A0A399J9V1"/>
<organism evidence="6 7">
    <name type="scientific">Galactobacter valiniphilus</name>
    <dbReference type="NCBI Taxonomy" id="2676122"/>
    <lineage>
        <taxon>Bacteria</taxon>
        <taxon>Bacillati</taxon>
        <taxon>Actinomycetota</taxon>
        <taxon>Actinomycetes</taxon>
        <taxon>Micrococcales</taxon>
        <taxon>Micrococcaceae</taxon>
        <taxon>Galactobacter</taxon>
    </lineage>
</organism>
<dbReference type="SUPFAM" id="SSF55811">
    <property type="entry name" value="Nudix"/>
    <property type="match status" value="1"/>
</dbReference>
<dbReference type="EMBL" id="QQXK01000012">
    <property type="protein sequence ID" value="RII42381.1"/>
    <property type="molecule type" value="Genomic_DNA"/>
</dbReference>
<evidence type="ECO:0000313" key="6">
    <source>
        <dbReference type="EMBL" id="RII42381.1"/>
    </source>
</evidence>
<dbReference type="InterPro" id="IPR015797">
    <property type="entry name" value="NUDIX_hydrolase-like_dom_sf"/>
</dbReference>
<evidence type="ECO:0000256" key="4">
    <source>
        <dbReference type="RuleBase" id="RU003476"/>
    </source>
</evidence>
<dbReference type="PROSITE" id="PS00893">
    <property type="entry name" value="NUDIX_BOX"/>
    <property type="match status" value="1"/>
</dbReference>
<dbReference type="Proteomes" id="UP000265419">
    <property type="component" value="Unassembled WGS sequence"/>
</dbReference>
<dbReference type="InterPro" id="IPR020476">
    <property type="entry name" value="Nudix_hydrolase"/>
</dbReference>
<comment type="similarity">
    <text evidence="2 4">Belongs to the Nudix hydrolase family.</text>
</comment>
<dbReference type="RefSeq" id="WP_119424510.1">
    <property type="nucleotide sequence ID" value="NZ_QQXK01000012.1"/>
</dbReference>
<proteinExistence type="inferred from homology"/>
<evidence type="ECO:0000259" key="5">
    <source>
        <dbReference type="PROSITE" id="PS51462"/>
    </source>
</evidence>
<sequence>MSDHLNIAAVRITDSEGRLLAVRKAGTQRWMQPGGKLEPGEAPLQAALRELSEELGVEWAPGRLSSLGVWEGPAANEADTTLTAHLFAASWDAEHDGDGTVGAELAEGAWLVPAEAVLRDDLAPLLRERILPTLL</sequence>
<dbReference type="InterPro" id="IPR020084">
    <property type="entry name" value="NUDIX_hydrolase_CS"/>
</dbReference>
<evidence type="ECO:0000256" key="2">
    <source>
        <dbReference type="ARBA" id="ARBA00005582"/>
    </source>
</evidence>
<dbReference type="CDD" id="cd04690">
    <property type="entry name" value="NUDIX_Hydrolase"/>
    <property type="match status" value="1"/>
</dbReference>
<dbReference type="PROSITE" id="PS51462">
    <property type="entry name" value="NUDIX"/>
    <property type="match status" value="1"/>
</dbReference>
<dbReference type="Pfam" id="PF00293">
    <property type="entry name" value="NUDIX"/>
    <property type="match status" value="1"/>
</dbReference>